<evidence type="ECO:0000256" key="1">
    <source>
        <dbReference type="SAM" id="SignalP"/>
    </source>
</evidence>
<dbReference type="KEGG" id="cvn:111104440"/>
<dbReference type="Proteomes" id="UP000694844">
    <property type="component" value="Chromosome 7"/>
</dbReference>
<dbReference type="RefSeq" id="XP_022294110.1">
    <property type="nucleotide sequence ID" value="XM_022438402.1"/>
</dbReference>
<organism evidence="2 3">
    <name type="scientific">Crassostrea virginica</name>
    <name type="common">Eastern oyster</name>
    <dbReference type="NCBI Taxonomy" id="6565"/>
    <lineage>
        <taxon>Eukaryota</taxon>
        <taxon>Metazoa</taxon>
        <taxon>Spiralia</taxon>
        <taxon>Lophotrochozoa</taxon>
        <taxon>Mollusca</taxon>
        <taxon>Bivalvia</taxon>
        <taxon>Autobranchia</taxon>
        <taxon>Pteriomorphia</taxon>
        <taxon>Ostreida</taxon>
        <taxon>Ostreoidea</taxon>
        <taxon>Ostreidae</taxon>
        <taxon>Crassostrea</taxon>
    </lineage>
</organism>
<protein>
    <submittedName>
        <fullName evidence="3">Uncharacterized protein LOC111104440</fullName>
    </submittedName>
</protein>
<accession>A0A8B8ASE9</accession>
<keyword evidence="2" id="KW-1185">Reference proteome</keyword>
<dbReference type="AlphaFoldDB" id="A0A8B8ASE9"/>
<name>A0A8B8ASE9_CRAVI</name>
<evidence type="ECO:0000313" key="2">
    <source>
        <dbReference type="Proteomes" id="UP000694844"/>
    </source>
</evidence>
<keyword evidence="1" id="KW-0732">Signal</keyword>
<dbReference type="OrthoDB" id="6122386at2759"/>
<evidence type="ECO:0000313" key="3">
    <source>
        <dbReference type="RefSeq" id="XP_022294110.1"/>
    </source>
</evidence>
<dbReference type="GeneID" id="111104440"/>
<feature type="signal peptide" evidence="1">
    <location>
        <begin position="1"/>
        <end position="18"/>
    </location>
</feature>
<proteinExistence type="predicted"/>
<feature type="chain" id="PRO_5034923874" evidence="1">
    <location>
        <begin position="19"/>
        <end position="314"/>
    </location>
</feature>
<sequence length="314" mass="34624">MILLSTVLFLTTCNFARSCNPNTVLQCWQESSVAKIINKFSSAQTLKTLNAQYAVEEYCRAQTKLDLCMQDFKQNCSMADTLSLDTAVSAGNFLCSTGKQGFINNFHCLMSSSFQTSTRTCMTDILDLTTNASIASAEGRDISAAKCRTAEEAYTCVEGKTSTTCGEAATEFIHHYLEATMQPLMRDVTCNHSHAPNAEETSSHAHHAKSTCPKHCYKYPETTNTPVLESTKRNMDVWCTENCKLGNCPPTMCTCDCRVPTQVLVCKPVSKKFGANDDGAKWCHNTCTAGHCPKEYCDCHILYSLPRPVTQGLQ</sequence>
<gene>
    <name evidence="3" type="primary">LOC111104440</name>
</gene>
<reference evidence="3" key="1">
    <citation type="submission" date="2025-08" db="UniProtKB">
        <authorList>
            <consortium name="RefSeq"/>
        </authorList>
    </citation>
    <scope>IDENTIFICATION</scope>
    <source>
        <tissue evidence="3">Whole sample</tissue>
    </source>
</reference>